<protein>
    <recommendedName>
        <fullName evidence="3">Disease resistance protein At4g27190-like leucine-rich repeats domain-containing protein</fullName>
    </recommendedName>
</protein>
<reference evidence="4 5" key="1">
    <citation type="journal article" date="2016" name="G3 (Bethesda)">
        <title>First Draft Assembly and Annotation of the Genome of a California Endemic Oak Quercus lobata Nee (Fagaceae).</title>
        <authorList>
            <person name="Sork V.L."/>
            <person name="Fitz-Gibbon S.T."/>
            <person name="Puiu D."/>
            <person name="Crepeau M."/>
            <person name="Gugger P.F."/>
            <person name="Sherman R."/>
            <person name="Stevens K."/>
            <person name="Langley C.H."/>
            <person name="Pellegrini M."/>
            <person name="Salzberg S.L."/>
        </authorList>
    </citation>
    <scope>NUCLEOTIDE SEQUENCE [LARGE SCALE GENOMIC DNA]</scope>
    <source>
        <strain evidence="4 5">cv. SW786</strain>
    </source>
</reference>
<dbReference type="SUPFAM" id="SSF52058">
    <property type="entry name" value="L domain-like"/>
    <property type="match status" value="1"/>
</dbReference>
<evidence type="ECO:0000313" key="4">
    <source>
        <dbReference type="EnsemblPlants" id="QL12p010199:mrna"/>
    </source>
</evidence>
<feature type="compositionally biased region" description="Basic residues" evidence="2">
    <location>
        <begin position="231"/>
        <end position="298"/>
    </location>
</feature>
<dbReference type="EMBL" id="LRBV02000012">
    <property type="status" value="NOT_ANNOTATED_CDS"/>
    <property type="molecule type" value="Genomic_DNA"/>
</dbReference>
<dbReference type="PANTHER" id="PTHR33463:SF203">
    <property type="entry name" value="AAA+ ATPASE DOMAIN-CONTAINING PROTEIN"/>
    <property type="match status" value="1"/>
</dbReference>
<accession>A0A7N2RED5</accession>
<dbReference type="Gene3D" id="3.80.10.10">
    <property type="entry name" value="Ribonuclease Inhibitor"/>
    <property type="match status" value="1"/>
</dbReference>
<dbReference type="Gramene" id="QL12p010199:mrna">
    <property type="protein sequence ID" value="QL12p010199:mrna"/>
    <property type="gene ID" value="QL12p010199"/>
</dbReference>
<evidence type="ECO:0000259" key="3">
    <source>
        <dbReference type="Pfam" id="PF23247"/>
    </source>
</evidence>
<reference evidence="4" key="2">
    <citation type="submission" date="2021-01" db="UniProtKB">
        <authorList>
            <consortium name="EnsemblPlants"/>
        </authorList>
    </citation>
    <scope>IDENTIFICATION</scope>
</reference>
<evidence type="ECO:0000313" key="5">
    <source>
        <dbReference type="Proteomes" id="UP000594261"/>
    </source>
</evidence>
<sequence length="522" mass="60788">MVHLRLLNLSGTKLKIKIPLMSNLTSVTNLTELCLGGCKLSDTVPSLEMYTKLNVLDLSKTEIQSLPSLENLTNLRGLKLRGCKKLQQLPDLKSFKNLESLDLQETGVKEFPYWISELTHLKHLDLPDLNDLKTLDWEMIKNLPEELNWDHCGIFKFNEKRPCMSLRKDSRKEKEKNKGSIQGKKENKVSRPENKDDKASSQEKKEDRASSQEKKQDKSSSQEKKEDKLQDKKRRKTKLQNKKRRITKLQDKKRRKTKLLAKKKRRKTKLLTKKRRKTQLPAKKRRKAKVVAKKKRRKTKLLTKKRRKTQLPAKKRRKAKVEIFVGIELTQAFEKSTSKLIVFLKKFIGVGNLKAMKGCWLERCGEMETIFCREDAEVEMQKNQNILWASNLPELKSVYSGEMPHESLLNLTELYLDCCPMLEVVFPSSQLPENLKILEVKFCDKLETLFRPTKVEEYRHSLQKLHLVELPKLTSMGLLEGNNIKDRFPSLKVKIRECPNLKNIGTVQELGGLVENSKIEEY</sequence>
<dbReference type="InterPro" id="IPR057135">
    <property type="entry name" value="At4g27190-like_LRR"/>
</dbReference>
<feature type="domain" description="Disease resistance protein At4g27190-like leucine-rich repeats" evidence="3">
    <location>
        <begin position="393"/>
        <end position="504"/>
    </location>
</feature>
<evidence type="ECO:0000256" key="2">
    <source>
        <dbReference type="SAM" id="MobiDB-lite"/>
    </source>
</evidence>
<keyword evidence="1" id="KW-0611">Plant defense</keyword>
<dbReference type="EnsemblPlants" id="QL12p010199:mrna">
    <property type="protein sequence ID" value="QL12p010199:mrna"/>
    <property type="gene ID" value="QL12p010199"/>
</dbReference>
<dbReference type="InterPro" id="IPR032675">
    <property type="entry name" value="LRR_dom_sf"/>
</dbReference>
<dbReference type="AlphaFoldDB" id="A0A7N2RED5"/>
<dbReference type="Proteomes" id="UP000594261">
    <property type="component" value="Chromosome 12"/>
</dbReference>
<evidence type="ECO:0000256" key="1">
    <source>
        <dbReference type="ARBA" id="ARBA00022821"/>
    </source>
</evidence>
<organism evidence="4 5">
    <name type="scientific">Quercus lobata</name>
    <name type="common">Valley oak</name>
    <dbReference type="NCBI Taxonomy" id="97700"/>
    <lineage>
        <taxon>Eukaryota</taxon>
        <taxon>Viridiplantae</taxon>
        <taxon>Streptophyta</taxon>
        <taxon>Embryophyta</taxon>
        <taxon>Tracheophyta</taxon>
        <taxon>Spermatophyta</taxon>
        <taxon>Magnoliopsida</taxon>
        <taxon>eudicotyledons</taxon>
        <taxon>Gunneridae</taxon>
        <taxon>Pentapetalae</taxon>
        <taxon>rosids</taxon>
        <taxon>fabids</taxon>
        <taxon>Fagales</taxon>
        <taxon>Fagaceae</taxon>
        <taxon>Quercus</taxon>
    </lineage>
</organism>
<keyword evidence="5" id="KW-1185">Reference proteome</keyword>
<feature type="region of interest" description="Disordered" evidence="2">
    <location>
        <begin position="166"/>
        <end position="298"/>
    </location>
</feature>
<dbReference type="InterPro" id="IPR001611">
    <property type="entry name" value="Leu-rich_rpt"/>
</dbReference>
<dbReference type="Pfam" id="PF23247">
    <property type="entry name" value="LRR_RPS2"/>
    <property type="match status" value="1"/>
</dbReference>
<dbReference type="InterPro" id="IPR050905">
    <property type="entry name" value="Plant_NBS-LRR"/>
</dbReference>
<dbReference type="Pfam" id="PF23952">
    <property type="entry name" value="LRR_EndoS"/>
    <property type="match status" value="1"/>
</dbReference>
<proteinExistence type="predicted"/>
<dbReference type="OMA" id="PIEREMY"/>
<feature type="compositionally biased region" description="Basic and acidic residues" evidence="2">
    <location>
        <begin position="166"/>
        <end position="230"/>
    </location>
</feature>
<name>A0A7N2RED5_QUELO</name>
<dbReference type="InParanoid" id="A0A7N2RED5"/>
<dbReference type="PROSITE" id="PS51450">
    <property type="entry name" value="LRR"/>
    <property type="match status" value="1"/>
</dbReference>
<dbReference type="PANTHER" id="PTHR33463">
    <property type="entry name" value="NB-ARC DOMAIN-CONTAINING PROTEIN-RELATED"/>
    <property type="match status" value="1"/>
</dbReference>